<dbReference type="Pfam" id="PF11068">
    <property type="entry name" value="YlqD"/>
    <property type="match status" value="1"/>
</dbReference>
<keyword evidence="1" id="KW-0175">Coiled coil</keyword>
<evidence type="ECO:0000313" key="2">
    <source>
        <dbReference type="EMBL" id="MED4401555.1"/>
    </source>
</evidence>
<dbReference type="EMBL" id="JARTFS010000006">
    <property type="protein sequence ID" value="MED4401555.1"/>
    <property type="molecule type" value="Genomic_DNA"/>
</dbReference>
<gene>
    <name evidence="2" type="ORF">P9271_09535</name>
</gene>
<reference evidence="2 3" key="1">
    <citation type="submission" date="2023-03" db="EMBL/GenBank/DDBJ databases">
        <title>Bacillus Genome Sequencing.</title>
        <authorList>
            <person name="Dunlap C."/>
        </authorList>
    </citation>
    <scope>NUCLEOTIDE SEQUENCE [LARGE SCALE GENOMIC DNA]</scope>
    <source>
        <strain evidence="2 3">NRS-1717</strain>
    </source>
</reference>
<name>A0ABU6NWR7_9BACI</name>
<proteinExistence type="predicted"/>
<evidence type="ECO:0000256" key="1">
    <source>
        <dbReference type="SAM" id="Coils"/>
    </source>
</evidence>
<accession>A0ABU6NWR7</accession>
<sequence length="126" mass="15207">MKILQRVSIKQVITEKSKEQLVTQFKKRKQQLERERDQLYFELKKINKTKKNPDIRAKYTKEIEKRYEDIKNIQFQLEQVHILPLGTEIKEKEIDAIIEVNEGDNWDELIKEKTIVIKDGIVEQIR</sequence>
<keyword evidence="3" id="KW-1185">Reference proteome</keyword>
<organism evidence="2 3">
    <name type="scientific">Metabacillus fastidiosus</name>
    <dbReference type="NCBI Taxonomy" id="1458"/>
    <lineage>
        <taxon>Bacteria</taxon>
        <taxon>Bacillati</taxon>
        <taxon>Bacillota</taxon>
        <taxon>Bacilli</taxon>
        <taxon>Bacillales</taxon>
        <taxon>Bacillaceae</taxon>
        <taxon>Metabacillus</taxon>
    </lineage>
</organism>
<dbReference type="GeneID" id="301139610"/>
<dbReference type="Gene3D" id="6.10.140.1110">
    <property type="match status" value="1"/>
</dbReference>
<dbReference type="InterPro" id="IPR021297">
    <property type="entry name" value="YlqD"/>
</dbReference>
<dbReference type="Proteomes" id="UP001342826">
    <property type="component" value="Unassembled WGS sequence"/>
</dbReference>
<comment type="caution">
    <text evidence="2">The sequence shown here is derived from an EMBL/GenBank/DDBJ whole genome shotgun (WGS) entry which is preliminary data.</text>
</comment>
<protein>
    <submittedName>
        <fullName evidence="2">YlqD family protein</fullName>
    </submittedName>
</protein>
<feature type="coiled-coil region" evidence="1">
    <location>
        <begin position="15"/>
        <end position="49"/>
    </location>
</feature>
<dbReference type="RefSeq" id="WP_066225347.1">
    <property type="nucleotide sequence ID" value="NZ_JARTFQ010000006.1"/>
</dbReference>
<evidence type="ECO:0000313" key="3">
    <source>
        <dbReference type="Proteomes" id="UP001342826"/>
    </source>
</evidence>